<accession>A0A6J7J487</accession>
<dbReference type="EMBL" id="CAFBNF010000049">
    <property type="protein sequence ID" value="CAB4937681.1"/>
    <property type="molecule type" value="Genomic_DNA"/>
</dbReference>
<keyword evidence="1" id="KW-1133">Transmembrane helix</keyword>
<proteinExistence type="predicted"/>
<dbReference type="AlphaFoldDB" id="A0A6J7J487"/>
<name>A0A6J7J487_9ZZZZ</name>
<organism evidence="2">
    <name type="scientific">freshwater metagenome</name>
    <dbReference type="NCBI Taxonomy" id="449393"/>
    <lineage>
        <taxon>unclassified sequences</taxon>
        <taxon>metagenomes</taxon>
        <taxon>ecological metagenomes</taxon>
    </lineage>
</organism>
<sequence length="109" mass="11928">MTWGSFSYAFGPVLGLIGVGVLVLILRWAYKPGASLVEKAVRPSSTDNYGILVPVAHPVNYADGEVLRRTLEDANIKATLAFTVEGPRVMVFQRDELIARATLKARPTR</sequence>
<protein>
    <submittedName>
        <fullName evidence="2">Unannotated protein</fullName>
    </submittedName>
</protein>
<gene>
    <name evidence="2" type="ORF">UFOPK3773_00646</name>
</gene>
<evidence type="ECO:0000256" key="1">
    <source>
        <dbReference type="SAM" id="Phobius"/>
    </source>
</evidence>
<keyword evidence="1" id="KW-0472">Membrane</keyword>
<reference evidence="2" key="1">
    <citation type="submission" date="2020-05" db="EMBL/GenBank/DDBJ databases">
        <authorList>
            <person name="Chiriac C."/>
            <person name="Salcher M."/>
            <person name="Ghai R."/>
            <person name="Kavagutti S V."/>
        </authorList>
    </citation>
    <scope>NUCLEOTIDE SEQUENCE</scope>
</reference>
<evidence type="ECO:0000313" key="2">
    <source>
        <dbReference type="EMBL" id="CAB4937681.1"/>
    </source>
</evidence>
<keyword evidence="1" id="KW-0812">Transmembrane</keyword>
<feature type="transmembrane region" description="Helical" evidence="1">
    <location>
        <begin position="6"/>
        <end position="30"/>
    </location>
</feature>